<dbReference type="NCBIfam" id="TIGR03732">
    <property type="entry name" value="lanti_perm_MutE"/>
    <property type="match status" value="1"/>
</dbReference>
<keyword evidence="1" id="KW-0472">Membrane</keyword>
<dbReference type="RefSeq" id="WP_076758021.1">
    <property type="nucleotide sequence ID" value="NZ_JARMMK010000010.1"/>
</dbReference>
<dbReference type="CDD" id="cd21807">
    <property type="entry name" value="ABC-2_lan_permease_MutE_EpiE-like"/>
    <property type="match status" value="1"/>
</dbReference>
<sequence length="252" mass="28401">MIGQYVKAENLKFKRTFSRKMIFLVPFINICYAFFMNPGYFVSGTYNWWSIILMPVLIALLCALSHQKEKKASNYNGIFSSPIQLHMMWYAKIGVIAIYSLASQVVFLGFMFVMQLIIPQFPAVNLTVVSANLLLWITTLWEIPLCLFIARKCGFTAAVMLNLLGSVIFGIMSAASPFWWVNPWSWPIRVMCPAIGIHPNGLPLETGDPLNSWSVVPLAAVLSVLFCTVLLMLTRRYFSPAVDRGTKKRGAV</sequence>
<evidence type="ECO:0000313" key="2">
    <source>
        <dbReference type="EMBL" id="OMI02303.1"/>
    </source>
</evidence>
<feature type="transmembrane region" description="Helical" evidence="1">
    <location>
        <begin position="157"/>
        <end position="181"/>
    </location>
</feature>
<dbReference type="Pfam" id="PF12730">
    <property type="entry name" value="ABC2_membrane_4"/>
    <property type="match status" value="1"/>
</dbReference>
<feature type="transmembrane region" description="Helical" evidence="1">
    <location>
        <begin position="133"/>
        <end position="150"/>
    </location>
</feature>
<keyword evidence="1" id="KW-1133">Transmembrane helix</keyword>
<proteinExistence type="predicted"/>
<comment type="caution">
    <text evidence="2">The sequence shown here is derived from an EMBL/GenBank/DDBJ whole genome shotgun (WGS) entry which is preliminary data.</text>
</comment>
<dbReference type="EMBL" id="MTJL01000032">
    <property type="protein sequence ID" value="OMI02303.1"/>
    <property type="molecule type" value="Genomic_DNA"/>
</dbReference>
<dbReference type="InterPro" id="IPR021205">
    <property type="entry name" value="Lanti_perm_SpaE/MutE/EpiE-like"/>
</dbReference>
<name>A0A1R1QFQ9_9BACI</name>
<protein>
    <submittedName>
        <fullName evidence="2">Lantibiotic protection ABC transporter permease</fullName>
    </submittedName>
</protein>
<dbReference type="AlphaFoldDB" id="A0A1R1QFQ9"/>
<dbReference type="OrthoDB" id="9776525at2"/>
<reference evidence="2 3" key="1">
    <citation type="submission" date="2017-01" db="EMBL/GenBank/DDBJ databases">
        <title>Bacillus phylogenomics.</title>
        <authorList>
            <person name="Dunlap C."/>
        </authorList>
    </citation>
    <scope>NUCLEOTIDE SEQUENCE [LARGE SCALE GENOMIC DNA]</scope>
    <source>
        <strain evidence="2 3">NRRL B-41282</strain>
    </source>
</reference>
<feature type="transmembrane region" description="Helical" evidence="1">
    <location>
        <begin position="213"/>
        <end position="234"/>
    </location>
</feature>
<dbReference type="Proteomes" id="UP000187367">
    <property type="component" value="Unassembled WGS sequence"/>
</dbReference>
<accession>A0A1R1S3A0</accession>
<feature type="transmembrane region" description="Helical" evidence="1">
    <location>
        <begin position="21"/>
        <end position="40"/>
    </location>
</feature>
<feature type="transmembrane region" description="Helical" evidence="1">
    <location>
        <begin position="46"/>
        <end position="66"/>
    </location>
</feature>
<gene>
    <name evidence="2" type="ORF">BW143_16265</name>
</gene>
<accession>A0A1R1QFQ9</accession>
<organism evidence="2 3">
    <name type="scientific">Bacillus swezeyi</name>
    <dbReference type="NCBI Taxonomy" id="1925020"/>
    <lineage>
        <taxon>Bacteria</taxon>
        <taxon>Bacillati</taxon>
        <taxon>Bacillota</taxon>
        <taxon>Bacilli</taxon>
        <taxon>Bacillales</taxon>
        <taxon>Bacillaceae</taxon>
        <taxon>Bacillus</taxon>
    </lineage>
</organism>
<feature type="transmembrane region" description="Helical" evidence="1">
    <location>
        <begin position="87"/>
        <end position="113"/>
    </location>
</feature>
<evidence type="ECO:0000256" key="1">
    <source>
        <dbReference type="SAM" id="Phobius"/>
    </source>
</evidence>
<keyword evidence="3" id="KW-1185">Reference proteome</keyword>
<keyword evidence="1" id="KW-0812">Transmembrane</keyword>
<evidence type="ECO:0000313" key="3">
    <source>
        <dbReference type="Proteomes" id="UP000187367"/>
    </source>
</evidence>